<dbReference type="GO" id="GO:0005506">
    <property type="term" value="F:iron ion binding"/>
    <property type="evidence" value="ECO:0007669"/>
    <property type="project" value="InterPro"/>
</dbReference>
<comment type="similarity">
    <text evidence="1 2">Belongs to the cytochrome P450 family.</text>
</comment>
<sequence>MSETAVKAFGKVPDHVPPELVWNHSLNAFTSELDDPFIAGGRLHEGPGIIWAGEASLGKAGWVLTQHDLIRDAFIDWEHFSSTRDTSSGEVLGEAIMRMIPVEVDPPEHHHYRYLLNPLFTPKHVNNYVDMVQQTCDRLVDEVAKKPECEFISEFGELFPNSIFLSLVGLPQEELPQFLAWERQLLRSGDQADFEKSQEAAGLIFQYLYGFVTKERENPNRTEFMDTLINGQVDGRPMNDMEILGTCFLLYVAGLDTVYSTLGWIMRHLANDQPLQDHLRSNPQDINKAVEEFTRAFGVPAPHRRVTKDFEFHGVTFREHDTVLLPLYLAARDPRVYPDPHRIDINRGARSLSFGTGPHFCLGVHLAKRELRVVIEKFLSRFSRISMQPGEQYEYHTGGVLGVDRLPLLLEK</sequence>
<keyword evidence="4" id="KW-1185">Reference proteome</keyword>
<gene>
    <name evidence="3" type="ORF">E4634_10060</name>
</gene>
<dbReference type="InterPro" id="IPR002397">
    <property type="entry name" value="Cyt_P450_B"/>
</dbReference>
<keyword evidence="2" id="KW-0408">Iron</keyword>
<dbReference type="Gene3D" id="1.10.630.10">
    <property type="entry name" value="Cytochrome P450"/>
    <property type="match status" value="1"/>
</dbReference>
<evidence type="ECO:0000313" key="4">
    <source>
        <dbReference type="Proteomes" id="UP000298050"/>
    </source>
</evidence>
<dbReference type="AlphaFoldDB" id="A0A4Z0M1X4"/>
<keyword evidence="2" id="KW-0560">Oxidoreductase</keyword>
<dbReference type="PANTHER" id="PTHR46696:SF6">
    <property type="entry name" value="P450, PUTATIVE (EUROFUNG)-RELATED"/>
    <property type="match status" value="1"/>
</dbReference>
<dbReference type="InterPro" id="IPR001128">
    <property type="entry name" value="Cyt_P450"/>
</dbReference>
<dbReference type="PRINTS" id="PR00359">
    <property type="entry name" value="BP450"/>
</dbReference>
<dbReference type="GO" id="GO:0016705">
    <property type="term" value="F:oxidoreductase activity, acting on paired donors, with incorporation or reduction of molecular oxygen"/>
    <property type="evidence" value="ECO:0007669"/>
    <property type="project" value="InterPro"/>
</dbReference>
<dbReference type="SUPFAM" id="SSF48264">
    <property type="entry name" value="Cytochrome P450"/>
    <property type="match status" value="1"/>
</dbReference>
<evidence type="ECO:0000256" key="2">
    <source>
        <dbReference type="RuleBase" id="RU000461"/>
    </source>
</evidence>
<comment type="caution">
    <text evidence="3">The sequence shown here is derived from an EMBL/GenBank/DDBJ whole genome shotgun (WGS) entry which is preliminary data.</text>
</comment>
<dbReference type="InterPro" id="IPR036396">
    <property type="entry name" value="Cyt_P450_sf"/>
</dbReference>
<evidence type="ECO:0000256" key="1">
    <source>
        <dbReference type="ARBA" id="ARBA00010617"/>
    </source>
</evidence>
<accession>A0A4Z0M1X4</accession>
<name>A0A4Z0M1X4_9GAMM</name>
<keyword evidence="2" id="KW-0349">Heme</keyword>
<dbReference type="PANTHER" id="PTHR46696">
    <property type="entry name" value="P450, PUTATIVE (EUROFUNG)-RELATED"/>
    <property type="match status" value="1"/>
</dbReference>
<dbReference type="Pfam" id="PF00067">
    <property type="entry name" value="p450"/>
    <property type="match status" value="2"/>
</dbReference>
<dbReference type="GO" id="GO:0020037">
    <property type="term" value="F:heme binding"/>
    <property type="evidence" value="ECO:0007669"/>
    <property type="project" value="InterPro"/>
</dbReference>
<keyword evidence="2" id="KW-0503">Monooxygenase</keyword>
<dbReference type="PROSITE" id="PS00086">
    <property type="entry name" value="CYTOCHROME_P450"/>
    <property type="match status" value="1"/>
</dbReference>
<dbReference type="EMBL" id="SRLE01000007">
    <property type="protein sequence ID" value="TGD73368.1"/>
    <property type="molecule type" value="Genomic_DNA"/>
</dbReference>
<reference evidence="3 4" key="1">
    <citation type="submission" date="2019-04" db="EMBL/GenBank/DDBJ databases">
        <title>Taxonomy of novel Haliea sp. from mangrove soil of West Coast of India.</title>
        <authorList>
            <person name="Verma A."/>
            <person name="Kumar P."/>
            <person name="Krishnamurthi S."/>
        </authorList>
    </citation>
    <scope>NUCLEOTIDE SEQUENCE [LARGE SCALE GENOMIC DNA]</scope>
    <source>
        <strain evidence="3 4">SAOS-164</strain>
    </source>
</reference>
<protein>
    <submittedName>
        <fullName evidence="3">Cytochrome P450</fullName>
    </submittedName>
</protein>
<proteinExistence type="inferred from homology"/>
<keyword evidence="2" id="KW-0479">Metal-binding</keyword>
<organism evidence="3 4">
    <name type="scientific">Mangrovimicrobium sediminis</name>
    <dbReference type="NCBI Taxonomy" id="2562682"/>
    <lineage>
        <taxon>Bacteria</taxon>
        <taxon>Pseudomonadati</taxon>
        <taxon>Pseudomonadota</taxon>
        <taxon>Gammaproteobacteria</taxon>
        <taxon>Cellvibrionales</taxon>
        <taxon>Halieaceae</taxon>
        <taxon>Mangrovimicrobium</taxon>
    </lineage>
</organism>
<dbReference type="InterPro" id="IPR017972">
    <property type="entry name" value="Cyt_P450_CS"/>
</dbReference>
<dbReference type="OrthoDB" id="7052847at2"/>
<dbReference type="RefSeq" id="WP_135443467.1">
    <property type="nucleotide sequence ID" value="NZ_SRLE01000007.1"/>
</dbReference>
<dbReference type="Proteomes" id="UP000298050">
    <property type="component" value="Unassembled WGS sequence"/>
</dbReference>
<dbReference type="GO" id="GO:0004497">
    <property type="term" value="F:monooxygenase activity"/>
    <property type="evidence" value="ECO:0007669"/>
    <property type="project" value="UniProtKB-KW"/>
</dbReference>
<evidence type="ECO:0000313" key="3">
    <source>
        <dbReference type="EMBL" id="TGD73368.1"/>
    </source>
</evidence>
<dbReference type="PRINTS" id="PR00385">
    <property type="entry name" value="P450"/>
</dbReference>